<comment type="caution">
    <text evidence="2">The sequence shown here is derived from an EMBL/GenBank/DDBJ whole genome shotgun (WGS) entry which is preliminary data.</text>
</comment>
<evidence type="ECO:0000259" key="1">
    <source>
        <dbReference type="SMART" id="SM01248"/>
    </source>
</evidence>
<dbReference type="PANTHER" id="PTHR41709">
    <property type="entry name" value="KAIB-LIKE PROTEIN 1"/>
    <property type="match status" value="1"/>
</dbReference>
<dbReference type="OrthoDB" id="5194123at2"/>
<evidence type="ECO:0000313" key="3">
    <source>
        <dbReference type="Proteomes" id="UP000293764"/>
    </source>
</evidence>
<name>A0A4Q5MZX7_9MICO</name>
<dbReference type="AlphaFoldDB" id="A0A4Q5MZX7"/>
<dbReference type="CDD" id="cd02978">
    <property type="entry name" value="KaiB_like"/>
    <property type="match status" value="1"/>
</dbReference>
<dbReference type="InterPro" id="IPR039022">
    <property type="entry name" value="KaiB-like"/>
</dbReference>
<dbReference type="EMBL" id="SDWW01000016">
    <property type="protein sequence ID" value="RYV51422.1"/>
    <property type="molecule type" value="Genomic_DNA"/>
</dbReference>
<dbReference type="Pfam" id="PF07689">
    <property type="entry name" value="KaiB"/>
    <property type="match status" value="1"/>
</dbReference>
<dbReference type="SMART" id="SM01248">
    <property type="entry name" value="KaiB"/>
    <property type="match status" value="1"/>
</dbReference>
<proteinExistence type="predicted"/>
<accession>A0A4Q5MZX7</accession>
<gene>
    <name evidence="2" type="ORF">EUA98_08290</name>
</gene>
<feature type="domain" description="KaiB" evidence="1">
    <location>
        <begin position="12"/>
        <end position="93"/>
    </location>
</feature>
<dbReference type="GO" id="GO:0048511">
    <property type="term" value="P:rhythmic process"/>
    <property type="evidence" value="ECO:0007669"/>
    <property type="project" value="InterPro"/>
</dbReference>
<dbReference type="RefSeq" id="WP_130102208.1">
    <property type="nucleotide sequence ID" value="NZ_SDWW01000016.1"/>
</dbReference>
<keyword evidence="3" id="KW-1185">Reference proteome</keyword>
<sequence length="106" mass="11608">MTADVPVRWYLTLYVSGASPRSAAALEAVRRLADEDLAGQVELEVVDVRDEPALVVRDDILAVPTLVKRLPPPLRKLVGDLSDTGRVRLALDLRPEPPVRTDQEGS</sequence>
<dbReference type="PANTHER" id="PTHR41709:SF2">
    <property type="entry name" value="CIRCADIAN CLOCK PROTEIN KAIB2"/>
    <property type="match status" value="1"/>
</dbReference>
<dbReference type="InterPro" id="IPR011649">
    <property type="entry name" value="KaiB_domain"/>
</dbReference>
<dbReference type="SUPFAM" id="SSF52833">
    <property type="entry name" value="Thioredoxin-like"/>
    <property type="match status" value="1"/>
</dbReference>
<evidence type="ECO:0000313" key="2">
    <source>
        <dbReference type="EMBL" id="RYV51422.1"/>
    </source>
</evidence>
<dbReference type="Gene3D" id="3.40.30.10">
    <property type="entry name" value="Glutaredoxin"/>
    <property type="match status" value="1"/>
</dbReference>
<protein>
    <submittedName>
        <fullName evidence="2">Circadian clock protein KaiB</fullName>
    </submittedName>
</protein>
<reference evidence="2 3" key="1">
    <citation type="submission" date="2019-01" db="EMBL/GenBank/DDBJ databases">
        <title>Novel species of Cellulomonas.</title>
        <authorList>
            <person name="Liu Q."/>
            <person name="Xin Y.-H."/>
        </authorList>
    </citation>
    <scope>NUCLEOTIDE SEQUENCE [LARGE SCALE GENOMIC DNA]</scope>
    <source>
        <strain evidence="2 3">HLT2-17</strain>
    </source>
</reference>
<dbReference type="InterPro" id="IPR036249">
    <property type="entry name" value="Thioredoxin-like_sf"/>
</dbReference>
<organism evidence="2 3">
    <name type="scientific">Pengzhenrongella frigida</name>
    <dbReference type="NCBI Taxonomy" id="1259133"/>
    <lineage>
        <taxon>Bacteria</taxon>
        <taxon>Bacillati</taxon>
        <taxon>Actinomycetota</taxon>
        <taxon>Actinomycetes</taxon>
        <taxon>Micrococcales</taxon>
        <taxon>Pengzhenrongella</taxon>
    </lineage>
</organism>
<dbReference type="Proteomes" id="UP000293764">
    <property type="component" value="Unassembled WGS sequence"/>
</dbReference>